<evidence type="ECO:0000256" key="2">
    <source>
        <dbReference type="ARBA" id="ARBA00005001"/>
    </source>
</evidence>
<organism evidence="7 8">
    <name type="scientific">Rhizomicrobium electricum</name>
    <dbReference type="NCBI Taxonomy" id="480070"/>
    <lineage>
        <taxon>Bacteria</taxon>
        <taxon>Pseudomonadati</taxon>
        <taxon>Pseudomonadota</taxon>
        <taxon>Alphaproteobacteria</taxon>
        <taxon>Micropepsales</taxon>
        <taxon>Micropepsaceae</taxon>
        <taxon>Rhizomicrobium</taxon>
    </lineage>
</organism>
<dbReference type="InterPro" id="IPR014438">
    <property type="entry name" value="Glucan_biosyn_MdoG/MdoD"/>
</dbReference>
<dbReference type="SUPFAM" id="SSF74650">
    <property type="entry name" value="Galactose mutarotase-like"/>
    <property type="match status" value="1"/>
</dbReference>
<keyword evidence="4" id="KW-0732">Signal</keyword>
<accession>A0ABN1F0F3</accession>
<protein>
    <submittedName>
        <fullName evidence="7">Glucan biosynthesis protein D</fullName>
    </submittedName>
</protein>
<dbReference type="Gene3D" id="2.70.98.10">
    <property type="match status" value="1"/>
</dbReference>
<feature type="domain" description="Glucan biosynthesis periplasmic MdoG C-terminal" evidence="6">
    <location>
        <begin position="2"/>
        <end position="446"/>
    </location>
</feature>
<evidence type="ECO:0000256" key="3">
    <source>
        <dbReference type="ARBA" id="ARBA00009284"/>
    </source>
</evidence>
<evidence type="ECO:0000256" key="5">
    <source>
        <dbReference type="ARBA" id="ARBA00022764"/>
    </source>
</evidence>
<dbReference type="PANTHER" id="PTHR30504:SF3">
    <property type="entry name" value="GLUCANS BIOSYNTHESIS PROTEIN D"/>
    <property type="match status" value="1"/>
</dbReference>
<comment type="caution">
    <text evidence="7">The sequence shown here is derived from an EMBL/GenBank/DDBJ whole genome shotgun (WGS) entry which is preliminary data.</text>
</comment>
<comment type="similarity">
    <text evidence="3">Belongs to the OpgD/OpgG family.</text>
</comment>
<evidence type="ECO:0000256" key="1">
    <source>
        <dbReference type="ARBA" id="ARBA00004418"/>
    </source>
</evidence>
<dbReference type="SUPFAM" id="SSF81296">
    <property type="entry name" value="E set domains"/>
    <property type="match status" value="1"/>
</dbReference>
<comment type="pathway">
    <text evidence="2">Glycan metabolism; osmoregulated periplasmic glucan (OPG) biosynthesis.</text>
</comment>
<dbReference type="EMBL" id="BAAADD010000008">
    <property type="protein sequence ID" value="GAA0579152.1"/>
    <property type="molecule type" value="Genomic_DNA"/>
</dbReference>
<dbReference type="InterPro" id="IPR011013">
    <property type="entry name" value="Gal_mutarotase_sf_dom"/>
</dbReference>
<dbReference type="Gene3D" id="2.60.40.10">
    <property type="entry name" value="Immunoglobulins"/>
    <property type="match status" value="1"/>
</dbReference>
<comment type="subcellular location">
    <subcellularLocation>
        <location evidence="1">Periplasm</location>
    </subcellularLocation>
</comment>
<dbReference type="InterPro" id="IPR007444">
    <property type="entry name" value="Glucan_biosyn_MdoG_C"/>
</dbReference>
<evidence type="ECO:0000256" key="4">
    <source>
        <dbReference type="ARBA" id="ARBA00022729"/>
    </source>
</evidence>
<dbReference type="PANTHER" id="PTHR30504">
    <property type="entry name" value="GLUCANS BIOSYNTHESIS PROTEIN"/>
    <property type="match status" value="1"/>
</dbReference>
<keyword evidence="8" id="KW-1185">Reference proteome</keyword>
<gene>
    <name evidence="7" type="ORF">GCM10008942_30050</name>
</gene>
<evidence type="ECO:0000259" key="6">
    <source>
        <dbReference type="Pfam" id="PF04349"/>
    </source>
</evidence>
<keyword evidence="5" id="KW-0574">Periplasm</keyword>
<evidence type="ECO:0000313" key="8">
    <source>
        <dbReference type="Proteomes" id="UP001499951"/>
    </source>
</evidence>
<dbReference type="Pfam" id="PF04349">
    <property type="entry name" value="MdoG"/>
    <property type="match status" value="1"/>
</dbReference>
<dbReference type="InterPro" id="IPR013783">
    <property type="entry name" value="Ig-like_fold"/>
</dbReference>
<dbReference type="Proteomes" id="UP001499951">
    <property type="component" value="Unassembled WGS sequence"/>
</dbReference>
<sequence length="449" mass="50917">MQAINFDVAQKIRFRPEFALWANGPGPYPVRFFNLRETVREPVRINLISGDSARPILYDPRYFDWGNTGFDRKLPRDAGFSGFRVMNGRNVERDWLAFQGASYFRSSGSDDQYGLSARGIAVNTATSTREEFPIFTQFWIAEGAVPESPVTIYALLEGPSITGAYKFEVRHGKGDVMDVHAELFARADIERLGVAPLTSMFWYSEANRNQAGDWRPEIHDSDGLCMWRGNGERIWRPLADPPGVQVNSYMDVNPKGFGLMQRDRDFEDYQDDGAFYNKRPSVWVEPRGAWGEGAVQLVEINTADEIHDNIVAYWVPKTKLAAGKSLRLDYRLYWQDPEPFLPKGIAHVVATRRGRAGIAGSQGLPGYKFAIDFEGGPLSDMPQRYDLKPIVTLSRGRVTSAYSLKVVGTRRWRAVFDAVFDGRDPVNLRCVLQQNGKPLTETWMYQLFP</sequence>
<dbReference type="InterPro" id="IPR014756">
    <property type="entry name" value="Ig_E-set"/>
</dbReference>
<dbReference type="InterPro" id="IPR014718">
    <property type="entry name" value="GH-type_carb-bd"/>
</dbReference>
<proteinExistence type="inferred from homology"/>
<name>A0ABN1F0F3_9PROT</name>
<evidence type="ECO:0000313" key="7">
    <source>
        <dbReference type="EMBL" id="GAA0579152.1"/>
    </source>
</evidence>
<reference evidence="7 8" key="1">
    <citation type="journal article" date="2019" name="Int. J. Syst. Evol. Microbiol.">
        <title>The Global Catalogue of Microorganisms (GCM) 10K type strain sequencing project: providing services to taxonomists for standard genome sequencing and annotation.</title>
        <authorList>
            <consortium name="The Broad Institute Genomics Platform"/>
            <consortium name="The Broad Institute Genome Sequencing Center for Infectious Disease"/>
            <person name="Wu L."/>
            <person name="Ma J."/>
        </authorList>
    </citation>
    <scope>NUCLEOTIDE SEQUENCE [LARGE SCALE GENOMIC DNA]</scope>
    <source>
        <strain evidence="7 8">JCM 15089</strain>
    </source>
</reference>
<dbReference type="PIRSF" id="PIRSF006281">
    <property type="entry name" value="MdoG"/>
    <property type="match status" value="1"/>
</dbReference>